<sequence>MYTPLQLGGFGACYQMPSSQPYSRPRRSATAVAGAHSHVLHHHHHIVSSAPAGLYSSGGFGSSSPFASAAPALMHSNSFGTPHTAYHSLDDTSRSRITRRTIQMSTRDRDSVFDYDEASSAFSIPDEMDEAASWAGGGGGGMGGGSGGFVAA</sequence>
<dbReference type="EMBL" id="JAWWNJ010000026">
    <property type="protein sequence ID" value="KAK7029984.1"/>
    <property type="molecule type" value="Genomic_DNA"/>
</dbReference>
<accession>A0AAW0BU21</accession>
<evidence type="ECO:0000313" key="2">
    <source>
        <dbReference type="Proteomes" id="UP001362999"/>
    </source>
</evidence>
<protein>
    <submittedName>
        <fullName evidence="1">Uncharacterized protein</fullName>
    </submittedName>
</protein>
<dbReference type="Proteomes" id="UP001362999">
    <property type="component" value="Unassembled WGS sequence"/>
</dbReference>
<name>A0AAW0BU21_9AGAR</name>
<reference evidence="1 2" key="1">
    <citation type="journal article" date="2024" name="J Genomics">
        <title>Draft genome sequencing and assembly of Favolaschia claudopus CIRM-BRFM 2984 isolated from oak limbs.</title>
        <authorList>
            <person name="Navarro D."/>
            <person name="Drula E."/>
            <person name="Chaduli D."/>
            <person name="Cazenave R."/>
            <person name="Ahrendt S."/>
            <person name="Wang J."/>
            <person name="Lipzen A."/>
            <person name="Daum C."/>
            <person name="Barry K."/>
            <person name="Grigoriev I.V."/>
            <person name="Favel A."/>
            <person name="Rosso M.N."/>
            <person name="Martin F."/>
        </authorList>
    </citation>
    <scope>NUCLEOTIDE SEQUENCE [LARGE SCALE GENOMIC DNA]</scope>
    <source>
        <strain evidence="1 2">CIRM-BRFM 2984</strain>
    </source>
</reference>
<keyword evidence="2" id="KW-1185">Reference proteome</keyword>
<dbReference type="AlphaFoldDB" id="A0AAW0BU21"/>
<organism evidence="1 2">
    <name type="scientific">Favolaschia claudopus</name>
    <dbReference type="NCBI Taxonomy" id="2862362"/>
    <lineage>
        <taxon>Eukaryota</taxon>
        <taxon>Fungi</taxon>
        <taxon>Dikarya</taxon>
        <taxon>Basidiomycota</taxon>
        <taxon>Agaricomycotina</taxon>
        <taxon>Agaricomycetes</taxon>
        <taxon>Agaricomycetidae</taxon>
        <taxon>Agaricales</taxon>
        <taxon>Marasmiineae</taxon>
        <taxon>Mycenaceae</taxon>
        <taxon>Favolaschia</taxon>
    </lineage>
</organism>
<gene>
    <name evidence="1" type="ORF">R3P38DRAFT_3188913</name>
</gene>
<comment type="caution">
    <text evidence="1">The sequence shown here is derived from an EMBL/GenBank/DDBJ whole genome shotgun (WGS) entry which is preliminary data.</text>
</comment>
<proteinExistence type="predicted"/>
<evidence type="ECO:0000313" key="1">
    <source>
        <dbReference type="EMBL" id="KAK7029984.1"/>
    </source>
</evidence>